<evidence type="ECO:0000313" key="3">
    <source>
        <dbReference type="Proteomes" id="UP000027586"/>
    </source>
</evidence>
<feature type="compositionally biased region" description="Polar residues" evidence="1">
    <location>
        <begin position="102"/>
        <end position="113"/>
    </location>
</feature>
<comment type="caution">
    <text evidence="2">The sequence shown here is derived from an EMBL/GenBank/DDBJ whole genome shotgun (WGS) entry which is preliminary data.</text>
</comment>
<organism evidence="2 3">
    <name type="scientific">Lichtheimia corymbifera JMRC:FSU:9682</name>
    <dbReference type="NCBI Taxonomy" id="1263082"/>
    <lineage>
        <taxon>Eukaryota</taxon>
        <taxon>Fungi</taxon>
        <taxon>Fungi incertae sedis</taxon>
        <taxon>Mucoromycota</taxon>
        <taxon>Mucoromycotina</taxon>
        <taxon>Mucoromycetes</taxon>
        <taxon>Mucorales</taxon>
        <taxon>Lichtheimiaceae</taxon>
        <taxon>Lichtheimia</taxon>
    </lineage>
</organism>
<gene>
    <name evidence="2" type="ORF">LCOR_11433.1</name>
</gene>
<sequence length="113" mass="12267">MDQPSHNLLPPNPISKDGSQYASPSTLDIQEMAHHSFNSTNPQVGKISRHKGLGLPGRLAAHGTYGGRSLRSHQSNDLTFLTFGLVVNFKKSHNLVLPNGPKRQSNPSTSKQS</sequence>
<feature type="region of interest" description="Disordered" evidence="1">
    <location>
        <begin position="94"/>
        <end position="113"/>
    </location>
</feature>
<feature type="region of interest" description="Disordered" evidence="1">
    <location>
        <begin position="1"/>
        <end position="52"/>
    </location>
</feature>
<evidence type="ECO:0000256" key="1">
    <source>
        <dbReference type="SAM" id="MobiDB-lite"/>
    </source>
</evidence>
<feature type="compositionally biased region" description="Polar residues" evidence="1">
    <location>
        <begin position="17"/>
        <end position="28"/>
    </location>
</feature>
<proteinExistence type="predicted"/>
<reference evidence="2" key="1">
    <citation type="submission" date="2013-08" db="EMBL/GenBank/DDBJ databases">
        <title>Gene expansion shapes genome architecture in the human pathogen Lichtheimia corymbifera: an evolutionary genomics analysis in the ancient terrestrial Mucorales (Mucoromycotina).</title>
        <authorList>
            <person name="Schwartze V.U."/>
            <person name="Winter S."/>
            <person name="Shelest E."/>
            <person name="Marcet-Houben M."/>
            <person name="Horn F."/>
            <person name="Wehner S."/>
            <person name="Hoffmann K."/>
            <person name="Riege K."/>
            <person name="Sammeth M."/>
            <person name="Nowrousian M."/>
            <person name="Valiante V."/>
            <person name="Linde J."/>
            <person name="Jacobsen I.D."/>
            <person name="Marz M."/>
            <person name="Brakhage A.A."/>
            <person name="Gabaldon T."/>
            <person name="Bocker S."/>
            <person name="Voigt K."/>
        </authorList>
    </citation>
    <scope>NUCLEOTIDE SEQUENCE [LARGE SCALE GENOMIC DNA]</scope>
    <source>
        <strain evidence="2">FSU 9682</strain>
    </source>
</reference>
<evidence type="ECO:0000313" key="2">
    <source>
        <dbReference type="EMBL" id="CDH60652.1"/>
    </source>
</evidence>
<dbReference type="Proteomes" id="UP000027586">
    <property type="component" value="Unassembled WGS sequence"/>
</dbReference>
<dbReference type="VEuPathDB" id="FungiDB:LCOR_11433.1"/>
<accession>A0A068SFP9</accession>
<keyword evidence="3" id="KW-1185">Reference proteome</keyword>
<dbReference type="AlphaFoldDB" id="A0A068SFP9"/>
<protein>
    <submittedName>
        <fullName evidence="2">Uncharacterized protein</fullName>
    </submittedName>
</protein>
<name>A0A068SFP9_9FUNG</name>
<dbReference type="EMBL" id="CBTN010000100">
    <property type="protein sequence ID" value="CDH60652.1"/>
    <property type="molecule type" value="Genomic_DNA"/>
</dbReference>